<reference evidence="1" key="1">
    <citation type="submission" date="2020-07" db="EMBL/GenBank/DDBJ databases">
        <title>Nitrate ammonifying Pseudomonas campi sp. nov. isolated from German agricultural grassland.</title>
        <authorList>
            <person name="Timsy T."/>
            <person name="Ulrich A."/>
            <person name="Spanner T."/>
            <person name="Foesel B."/>
            <person name="Kolb S."/>
            <person name="Horn M.A."/>
            <person name="Behrendt U."/>
        </authorList>
    </citation>
    <scope>NUCLEOTIDE SEQUENCE</scope>
    <source>
        <strain evidence="1">S1-A32-2</strain>
    </source>
</reference>
<dbReference type="KEGG" id="pcam:HNE05_12545"/>
<evidence type="ECO:0000313" key="1">
    <source>
        <dbReference type="EMBL" id="QKE64141.1"/>
    </source>
</evidence>
<name>A0A6M8FA20_9GAMM</name>
<protein>
    <submittedName>
        <fullName evidence="1">Uncharacterized protein</fullName>
    </submittedName>
</protein>
<accession>A0A6M8FA20</accession>
<dbReference type="Proteomes" id="UP000501379">
    <property type="component" value="Chromosome"/>
</dbReference>
<gene>
    <name evidence="1" type="ORF">HNE05_12545</name>
</gene>
<keyword evidence="2" id="KW-1185">Reference proteome</keyword>
<sequence length="149" mass="16367">MRWLCGALSACLVEPALGLGREVGYAEAAGHFASLQELQHCGDWQLGERSVALRLLRFTLYGQDLLFVDLLQPAADGTHLQVERGFGFVEFNNDHAEMSLEQLRCSSDGKTGVHISGIAENGHDGSRQRFQINLDGRSGAYRYQASPSE</sequence>
<evidence type="ECO:0000313" key="2">
    <source>
        <dbReference type="Proteomes" id="UP000501379"/>
    </source>
</evidence>
<dbReference type="AlphaFoldDB" id="A0A6M8FA20"/>
<organism evidence="1 2">
    <name type="scientific">Aquipseudomonas campi</name>
    <dbReference type="NCBI Taxonomy" id="2731681"/>
    <lineage>
        <taxon>Bacteria</taxon>
        <taxon>Pseudomonadati</taxon>
        <taxon>Pseudomonadota</taxon>
        <taxon>Gammaproteobacteria</taxon>
        <taxon>Pseudomonadales</taxon>
        <taxon>Pseudomonadaceae</taxon>
        <taxon>Aquipseudomonas</taxon>
    </lineage>
</organism>
<dbReference type="EMBL" id="CP053697">
    <property type="protein sequence ID" value="QKE64141.1"/>
    <property type="molecule type" value="Genomic_DNA"/>
</dbReference>
<proteinExistence type="predicted"/>
<dbReference type="RefSeq" id="WP_173208783.1">
    <property type="nucleotide sequence ID" value="NZ_CP053697.2"/>
</dbReference>